<dbReference type="SUPFAM" id="SSF53300">
    <property type="entry name" value="vWA-like"/>
    <property type="match status" value="1"/>
</dbReference>
<dbReference type="Proteomes" id="UP000199028">
    <property type="component" value="Unassembled WGS sequence"/>
</dbReference>
<feature type="signal peptide" evidence="1">
    <location>
        <begin position="1"/>
        <end position="23"/>
    </location>
</feature>
<proteinExistence type="predicted"/>
<dbReference type="InterPro" id="IPR036465">
    <property type="entry name" value="vWFA_dom_sf"/>
</dbReference>
<keyword evidence="1" id="KW-0732">Signal</keyword>
<organism evidence="3 4">
    <name type="scientific">Lentzea flaviverrucosa</name>
    <dbReference type="NCBI Taxonomy" id="200379"/>
    <lineage>
        <taxon>Bacteria</taxon>
        <taxon>Bacillati</taxon>
        <taxon>Actinomycetota</taxon>
        <taxon>Actinomycetes</taxon>
        <taxon>Pseudonocardiales</taxon>
        <taxon>Pseudonocardiaceae</taxon>
        <taxon>Lentzea</taxon>
    </lineage>
</organism>
<evidence type="ECO:0000313" key="3">
    <source>
        <dbReference type="EMBL" id="SEP78318.1"/>
    </source>
</evidence>
<reference evidence="4" key="1">
    <citation type="submission" date="2016-10" db="EMBL/GenBank/DDBJ databases">
        <authorList>
            <person name="Varghese N."/>
            <person name="Submissions S."/>
        </authorList>
    </citation>
    <scope>NUCLEOTIDE SEQUENCE [LARGE SCALE GENOMIC DNA]</scope>
    <source>
        <strain evidence="4">CGMCC 4.578</strain>
    </source>
</reference>
<name>A0A1H9AQW7_9PSEU</name>
<dbReference type="InterPro" id="IPR013783">
    <property type="entry name" value="Ig-like_fold"/>
</dbReference>
<feature type="domain" description="VWFA" evidence="2">
    <location>
        <begin position="70"/>
        <end position="288"/>
    </location>
</feature>
<protein>
    <submittedName>
        <fullName evidence="3">von Willebrand factor type A domain-containing protein</fullName>
    </submittedName>
</protein>
<dbReference type="EMBL" id="FOFT01000001">
    <property type="protein sequence ID" value="SEP78318.1"/>
    <property type="molecule type" value="Genomic_DNA"/>
</dbReference>
<dbReference type="SMART" id="SM00327">
    <property type="entry name" value="VWA"/>
    <property type="match status" value="1"/>
</dbReference>
<sequence length="705" mass="68959">MRPSITVGAALAATVALAIPAHAATGNLPGGTSIGVTITAPANNAVVVPGPVTVTGKASIGTGAAVVDTALTYVVDVSGSTAAGVAAGCGGDQNGDGSLNTVLDCEVAAVKALHAKAAVANTVVGSVGGAVFGSSGATVDVSPAAGEQKVVAPATDANGNGTTDVVEALSSARIGGVNLFTNHSVPTGTNFAAGLDAGLASAVVAPQQRKLMVFLSDGAGSGNVDAALQQAVNAGIKIFTFAVSSGSGCDIGPDSLRKIAETTGGTCTEVPDVSQLPDVVPGVIASKLTQLTLKVDGGADLPITSITPALPQDGPATVDYTVDTPALAPGTHQLCVTARGTDGGGAGDVTECVTVKVNAPPVVKPGGPYAGQEGTDVGLAGLVTDPDGPSLGTAWTATPQSGVDAGATCSFGDAAAQTTTVKCTDDGVWELKLTANDGLNPPVAATTTLTLSNVAPQAALSADKTLVTRGTTVNFTAPFTDIATNDKHTCTFDFDDGSPVVNGAVAQGAGSGTCTGSRTFTALGAHNVLVTVTDDDGAAATAVVKVVVYLRGEAWALNATGLITVAKTPHAQCPPNEDKTVAAVNVLGLASVNALHTDCTLDANTGRTVASARVEGASLLGGVIKLNAIEAKCESDANGVTGSSKVGTLNGQPIGTGPATVGIPGVATVHLNETATGPNGQLIQNAVRVRTLLGQEIILSACRLG</sequence>
<dbReference type="GO" id="GO:0005975">
    <property type="term" value="P:carbohydrate metabolic process"/>
    <property type="evidence" value="ECO:0007669"/>
    <property type="project" value="UniProtKB-ARBA"/>
</dbReference>
<dbReference type="Gene3D" id="2.60.40.10">
    <property type="entry name" value="Immunoglobulins"/>
    <property type="match status" value="2"/>
</dbReference>
<feature type="chain" id="PRO_5011565612" evidence="1">
    <location>
        <begin position="24"/>
        <end position="705"/>
    </location>
</feature>
<dbReference type="RefSeq" id="WP_090062510.1">
    <property type="nucleotide sequence ID" value="NZ_FOFT01000001.1"/>
</dbReference>
<keyword evidence="4" id="KW-1185">Reference proteome</keyword>
<accession>A0A1H9AQW7</accession>
<dbReference type="OrthoDB" id="2751008at2"/>
<dbReference type="CDD" id="cd00198">
    <property type="entry name" value="vWFA"/>
    <property type="match status" value="1"/>
</dbReference>
<evidence type="ECO:0000256" key="1">
    <source>
        <dbReference type="SAM" id="SignalP"/>
    </source>
</evidence>
<dbReference type="Pfam" id="PF00092">
    <property type="entry name" value="VWA"/>
    <property type="match status" value="1"/>
</dbReference>
<dbReference type="Gene3D" id="3.40.50.410">
    <property type="entry name" value="von Willebrand factor, type A domain"/>
    <property type="match status" value="1"/>
</dbReference>
<gene>
    <name evidence="3" type="ORF">SAMN05216195_101246</name>
</gene>
<dbReference type="PROSITE" id="PS50234">
    <property type="entry name" value="VWFA"/>
    <property type="match status" value="1"/>
</dbReference>
<dbReference type="Pfam" id="PF18911">
    <property type="entry name" value="PKD_4"/>
    <property type="match status" value="1"/>
</dbReference>
<evidence type="ECO:0000259" key="2">
    <source>
        <dbReference type="PROSITE" id="PS50234"/>
    </source>
</evidence>
<dbReference type="SUPFAM" id="SSF49299">
    <property type="entry name" value="PKD domain"/>
    <property type="match status" value="1"/>
</dbReference>
<dbReference type="InterPro" id="IPR035986">
    <property type="entry name" value="PKD_dom_sf"/>
</dbReference>
<evidence type="ECO:0000313" key="4">
    <source>
        <dbReference type="Proteomes" id="UP000199028"/>
    </source>
</evidence>
<dbReference type="InterPro" id="IPR000601">
    <property type="entry name" value="PKD_dom"/>
</dbReference>
<dbReference type="AlphaFoldDB" id="A0A1H9AQW7"/>
<dbReference type="NCBIfam" id="NF040603">
    <property type="entry name" value="choice_anch_P"/>
    <property type="match status" value="1"/>
</dbReference>
<dbReference type="InterPro" id="IPR002035">
    <property type="entry name" value="VWF_A"/>
</dbReference>